<dbReference type="PROSITE" id="PS50937">
    <property type="entry name" value="HTH_MERR_2"/>
    <property type="match status" value="1"/>
</dbReference>
<dbReference type="RefSeq" id="WP_188497464.1">
    <property type="nucleotide sequence ID" value="NZ_BMFV01000015.1"/>
</dbReference>
<dbReference type="GO" id="GO:0003700">
    <property type="term" value="F:DNA-binding transcription factor activity"/>
    <property type="evidence" value="ECO:0007669"/>
    <property type="project" value="InterPro"/>
</dbReference>
<dbReference type="PRINTS" id="PR00040">
    <property type="entry name" value="HTHMERR"/>
</dbReference>
<keyword evidence="4" id="KW-1185">Reference proteome</keyword>
<comment type="caution">
    <text evidence="3">The sequence shown here is derived from an EMBL/GenBank/DDBJ whole genome shotgun (WGS) entry which is preliminary data.</text>
</comment>
<accession>A0A8J2ZW78</accession>
<dbReference type="AlphaFoldDB" id="A0A8J2ZW78"/>
<evidence type="ECO:0000259" key="2">
    <source>
        <dbReference type="PROSITE" id="PS50937"/>
    </source>
</evidence>
<sequence length="122" mass="14321">MYTINEVAEICDLSAHTLRFYDKEGLLPFISRSKSGKREFSERDLELVKLICCLKNTGMPIKEIKHYIDLFMEGDDTFETRKQLMIEHRKEVLRQMSELKKNLNIIDLKIAFYNANGNDMPS</sequence>
<dbReference type="GO" id="GO:0003677">
    <property type="term" value="F:DNA binding"/>
    <property type="evidence" value="ECO:0007669"/>
    <property type="project" value="UniProtKB-KW"/>
</dbReference>
<feature type="domain" description="HTH merR-type" evidence="2">
    <location>
        <begin position="1"/>
        <end position="70"/>
    </location>
</feature>
<reference evidence="3" key="2">
    <citation type="submission" date="2020-09" db="EMBL/GenBank/DDBJ databases">
        <authorList>
            <person name="Sun Q."/>
            <person name="Zhou Y."/>
        </authorList>
    </citation>
    <scope>NUCLEOTIDE SEQUENCE</scope>
    <source>
        <strain evidence="3">CGMCC 1.12777</strain>
    </source>
</reference>
<dbReference type="InterPro" id="IPR000551">
    <property type="entry name" value="MerR-type_HTH_dom"/>
</dbReference>
<proteinExistence type="predicted"/>
<evidence type="ECO:0000313" key="4">
    <source>
        <dbReference type="Proteomes" id="UP000656813"/>
    </source>
</evidence>
<dbReference type="CDD" id="cd01109">
    <property type="entry name" value="HTH_YyaN"/>
    <property type="match status" value="1"/>
</dbReference>
<organism evidence="3 4">
    <name type="scientific">Pullulanibacillus pueri</name>
    <dbReference type="NCBI Taxonomy" id="1437324"/>
    <lineage>
        <taxon>Bacteria</taxon>
        <taxon>Bacillati</taxon>
        <taxon>Bacillota</taxon>
        <taxon>Bacilli</taxon>
        <taxon>Bacillales</taxon>
        <taxon>Sporolactobacillaceae</taxon>
        <taxon>Pullulanibacillus</taxon>
    </lineage>
</organism>
<dbReference type="SUPFAM" id="SSF46955">
    <property type="entry name" value="Putative DNA-binding domain"/>
    <property type="match status" value="1"/>
</dbReference>
<gene>
    <name evidence="3" type="ORF">GCM10007096_22160</name>
</gene>
<evidence type="ECO:0000313" key="3">
    <source>
        <dbReference type="EMBL" id="GGH82573.1"/>
    </source>
</evidence>
<evidence type="ECO:0000256" key="1">
    <source>
        <dbReference type="ARBA" id="ARBA00023125"/>
    </source>
</evidence>
<dbReference type="InterPro" id="IPR047057">
    <property type="entry name" value="MerR_fam"/>
</dbReference>
<dbReference type="Pfam" id="PF13411">
    <property type="entry name" value="MerR_1"/>
    <property type="match status" value="1"/>
</dbReference>
<name>A0A8J2ZW78_9BACL</name>
<reference evidence="3" key="1">
    <citation type="journal article" date="2014" name="Int. J. Syst. Evol. Microbiol.">
        <title>Complete genome sequence of Corynebacterium casei LMG S-19264T (=DSM 44701T), isolated from a smear-ripened cheese.</title>
        <authorList>
            <consortium name="US DOE Joint Genome Institute (JGI-PGF)"/>
            <person name="Walter F."/>
            <person name="Albersmeier A."/>
            <person name="Kalinowski J."/>
            <person name="Ruckert C."/>
        </authorList>
    </citation>
    <scope>NUCLEOTIDE SEQUENCE</scope>
    <source>
        <strain evidence="3">CGMCC 1.12777</strain>
    </source>
</reference>
<dbReference type="InterPro" id="IPR009061">
    <property type="entry name" value="DNA-bd_dom_put_sf"/>
</dbReference>
<dbReference type="PANTHER" id="PTHR30204">
    <property type="entry name" value="REDOX-CYCLING DRUG-SENSING TRANSCRIPTIONAL ACTIVATOR SOXR"/>
    <property type="match status" value="1"/>
</dbReference>
<dbReference type="EMBL" id="BMFV01000015">
    <property type="protein sequence ID" value="GGH82573.1"/>
    <property type="molecule type" value="Genomic_DNA"/>
</dbReference>
<dbReference type="Gene3D" id="1.10.1660.10">
    <property type="match status" value="1"/>
</dbReference>
<dbReference type="Proteomes" id="UP000656813">
    <property type="component" value="Unassembled WGS sequence"/>
</dbReference>
<protein>
    <submittedName>
        <fullName evidence="3">MerR family transcriptional regulator</fullName>
    </submittedName>
</protein>
<dbReference type="PANTHER" id="PTHR30204:SF82">
    <property type="entry name" value="TRANSCRIPTIONAL REGULATOR, MERR FAMILY"/>
    <property type="match status" value="1"/>
</dbReference>
<keyword evidence="1" id="KW-0238">DNA-binding</keyword>
<dbReference type="SMART" id="SM00422">
    <property type="entry name" value="HTH_MERR"/>
    <property type="match status" value="1"/>
</dbReference>